<evidence type="ECO:0000256" key="2">
    <source>
        <dbReference type="ARBA" id="ARBA00007422"/>
    </source>
</evidence>
<keyword evidence="3 7" id="KW-0312">Gluconeogenesis</keyword>
<comment type="caution">
    <text evidence="9">The sequence shown here is derived from an EMBL/GenBank/DDBJ whole genome shotgun (WGS) entry which is preliminary data.</text>
</comment>
<dbReference type="Pfam" id="PF00121">
    <property type="entry name" value="TIM"/>
    <property type="match status" value="1"/>
</dbReference>
<dbReference type="GO" id="GO:0004807">
    <property type="term" value="F:triose-phosphate isomerase activity"/>
    <property type="evidence" value="ECO:0007669"/>
    <property type="project" value="UniProtKB-UniRule"/>
</dbReference>
<evidence type="ECO:0000256" key="7">
    <source>
        <dbReference type="HAMAP-Rule" id="MF_00147"/>
    </source>
</evidence>
<comment type="subunit">
    <text evidence="7 8">Homodimer.</text>
</comment>
<protein>
    <recommendedName>
        <fullName evidence="7 8">Triosephosphate isomerase</fullName>
        <shortName evidence="7">TIM</shortName>
        <shortName evidence="7">TPI</shortName>
        <ecNumber evidence="7 8">5.3.1.1</ecNumber>
    </recommendedName>
    <alternativeName>
        <fullName evidence="7">Triose-phosphate isomerase</fullName>
    </alternativeName>
</protein>
<evidence type="ECO:0000256" key="1">
    <source>
        <dbReference type="ARBA" id="ARBA00004680"/>
    </source>
</evidence>
<proteinExistence type="inferred from homology"/>
<gene>
    <name evidence="7" type="primary">tpiA</name>
    <name evidence="9" type="ORF">HNQ81_001612</name>
</gene>
<dbReference type="UniPathway" id="UPA00138"/>
<reference evidence="9 10" key="1">
    <citation type="submission" date="2020-08" db="EMBL/GenBank/DDBJ databases">
        <title>Genomic Encyclopedia of Type Strains, Phase IV (KMG-IV): sequencing the most valuable type-strain genomes for metagenomic binning, comparative biology and taxonomic classification.</title>
        <authorList>
            <person name="Goeker M."/>
        </authorList>
    </citation>
    <scope>NUCLEOTIDE SEQUENCE [LARGE SCALE GENOMIC DNA]</scope>
    <source>
        <strain evidence="9 10">DSM 28570</strain>
    </source>
</reference>
<dbReference type="InterPro" id="IPR022896">
    <property type="entry name" value="TrioseP_Isoase_bac/euk"/>
</dbReference>
<evidence type="ECO:0000256" key="6">
    <source>
        <dbReference type="ARBA" id="ARBA00023235"/>
    </source>
</evidence>
<evidence type="ECO:0000256" key="5">
    <source>
        <dbReference type="ARBA" id="ARBA00023152"/>
    </source>
</evidence>
<dbReference type="EC" id="5.3.1.1" evidence="7 8"/>
<evidence type="ECO:0000256" key="8">
    <source>
        <dbReference type="RuleBase" id="RU363013"/>
    </source>
</evidence>
<dbReference type="Gene3D" id="3.20.20.70">
    <property type="entry name" value="Aldolase class I"/>
    <property type="match status" value="1"/>
</dbReference>
<feature type="binding site" evidence="7">
    <location>
        <position position="214"/>
    </location>
    <ligand>
        <name>substrate</name>
    </ligand>
</feature>
<dbReference type="GO" id="GO:0006094">
    <property type="term" value="P:gluconeogenesis"/>
    <property type="evidence" value="ECO:0007669"/>
    <property type="project" value="UniProtKB-UniRule"/>
</dbReference>
<dbReference type="GO" id="GO:0006096">
    <property type="term" value="P:glycolytic process"/>
    <property type="evidence" value="ECO:0007669"/>
    <property type="project" value="UniProtKB-UniRule"/>
</dbReference>
<dbReference type="PROSITE" id="PS00171">
    <property type="entry name" value="TIM_1"/>
    <property type="match status" value="1"/>
</dbReference>
<dbReference type="CDD" id="cd00311">
    <property type="entry name" value="TIM"/>
    <property type="match status" value="1"/>
</dbReference>
<dbReference type="InterPro" id="IPR013785">
    <property type="entry name" value="Aldolase_TIM"/>
</dbReference>
<dbReference type="HAMAP" id="MF_00147_B">
    <property type="entry name" value="TIM_B"/>
    <property type="match status" value="1"/>
</dbReference>
<dbReference type="PROSITE" id="PS51440">
    <property type="entry name" value="TIM_2"/>
    <property type="match status" value="1"/>
</dbReference>
<dbReference type="PANTHER" id="PTHR21139:SF42">
    <property type="entry name" value="TRIOSEPHOSPHATE ISOMERASE"/>
    <property type="match status" value="1"/>
</dbReference>
<sequence length="251" mass="26700">MKRRPLIAGNWKMHTTTAEARDLATAIAGTCVGVDDRDVLLSPPYTVLRDVAECVGRTGIIVAAQNVCWEEKGAYTGEISPVMVRAAGGSAAIVGHSERRQIFLENDEMVNRRLTGALAFGLTVILCIGETLAERESGDTFAVLERQIRKGLAGVGGEAMAGVVIAYEPVWAIGTGKTASKEQAQEAHAFIRGLLAAIYEKDIAEQTRILYGGSVKPANIDEIMAQPDIDGALVGGAALDAQSFGRIITFR</sequence>
<dbReference type="AlphaFoldDB" id="A0A840UT03"/>
<name>A0A840UT03_9BACT</name>
<feature type="active site" description="Electrophile" evidence="7">
    <location>
        <position position="96"/>
    </location>
</feature>
<dbReference type="FunFam" id="3.20.20.70:FF:000016">
    <property type="entry name" value="Triosephosphate isomerase"/>
    <property type="match status" value="1"/>
</dbReference>
<organism evidence="9 10">
    <name type="scientific">Desulfoprunum benzoelyticum</name>
    <dbReference type="NCBI Taxonomy" id="1506996"/>
    <lineage>
        <taxon>Bacteria</taxon>
        <taxon>Pseudomonadati</taxon>
        <taxon>Thermodesulfobacteriota</taxon>
        <taxon>Desulfobulbia</taxon>
        <taxon>Desulfobulbales</taxon>
        <taxon>Desulfobulbaceae</taxon>
        <taxon>Desulfoprunum</taxon>
    </lineage>
</organism>
<dbReference type="SUPFAM" id="SSF51351">
    <property type="entry name" value="Triosephosphate isomerase (TIM)"/>
    <property type="match status" value="1"/>
</dbReference>
<keyword evidence="5 7" id="KW-0324">Glycolysis</keyword>
<dbReference type="GO" id="GO:0046166">
    <property type="term" value="P:glyceraldehyde-3-phosphate biosynthetic process"/>
    <property type="evidence" value="ECO:0007669"/>
    <property type="project" value="TreeGrafter"/>
</dbReference>
<dbReference type="UniPathway" id="UPA00109">
    <property type="reaction ID" value="UER00189"/>
</dbReference>
<evidence type="ECO:0000313" key="10">
    <source>
        <dbReference type="Proteomes" id="UP000539642"/>
    </source>
</evidence>
<dbReference type="InterPro" id="IPR000652">
    <property type="entry name" value="Triosephosphate_isomerase"/>
</dbReference>
<dbReference type="RefSeq" id="WP_183350079.1">
    <property type="nucleotide sequence ID" value="NZ_JACHEO010000007.1"/>
</dbReference>
<dbReference type="EMBL" id="JACHEO010000007">
    <property type="protein sequence ID" value="MBB5347883.1"/>
    <property type="molecule type" value="Genomic_DNA"/>
</dbReference>
<comment type="similarity">
    <text evidence="2 7 8">Belongs to the triosephosphate isomerase family.</text>
</comment>
<dbReference type="Proteomes" id="UP000539642">
    <property type="component" value="Unassembled WGS sequence"/>
</dbReference>
<comment type="pathway">
    <text evidence="7 8">Carbohydrate biosynthesis; gluconeogenesis.</text>
</comment>
<keyword evidence="6 7" id="KW-0413">Isomerase</keyword>
<evidence type="ECO:0000313" key="9">
    <source>
        <dbReference type="EMBL" id="MBB5347883.1"/>
    </source>
</evidence>
<feature type="binding site" evidence="7">
    <location>
        <begin position="10"/>
        <end position="12"/>
    </location>
    <ligand>
        <name>substrate</name>
    </ligand>
</feature>
<feature type="binding site" evidence="7">
    <location>
        <position position="174"/>
    </location>
    <ligand>
        <name>substrate</name>
    </ligand>
</feature>
<dbReference type="GO" id="GO:0019563">
    <property type="term" value="P:glycerol catabolic process"/>
    <property type="evidence" value="ECO:0007669"/>
    <property type="project" value="TreeGrafter"/>
</dbReference>
<comment type="catalytic activity">
    <reaction evidence="7 8">
        <text>D-glyceraldehyde 3-phosphate = dihydroxyacetone phosphate</text>
        <dbReference type="Rhea" id="RHEA:18585"/>
        <dbReference type="ChEBI" id="CHEBI:57642"/>
        <dbReference type="ChEBI" id="CHEBI:59776"/>
        <dbReference type="EC" id="5.3.1.1"/>
    </reaction>
</comment>
<evidence type="ECO:0000256" key="4">
    <source>
        <dbReference type="ARBA" id="ARBA00022490"/>
    </source>
</evidence>
<keyword evidence="10" id="KW-1185">Reference proteome</keyword>
<feature type="active site" description="Proton acceptor" evidence="7">
    <location>
        <position position="168"/>
    </location>
</feature>
<dbReference type="InterPro" id="IPR035990">
    <property type="entry name" value="TIM_sf"/>
</dbReference>
<dbReference type="InterPro" id="IPR020861">
    <property type="entry name" value="Triosephosphate_isomerase_AS"/>
</dbReference>
<accession>A0A840UT03</accession>
<feature type="binding site" evidence="7">
    <location>
        <begin position="235"/>
        <end position="236"/>
    </location>
    <ligand>
        <name>substrate</name>
    </ligand>
</feature>
<dbReference type="GO" id="GO:0005829">
    <property type="term" value="C:cytosol"/>
    <property type="evidence" value="ECO:0007669"/>
    <property type="project" value="TreeGrafter"/>
</dbReference>
<dbReference type="PANTHER" id="PTHR21139">
    <property type="entry name" value="TRIOSEPHOSPHATE ISOMERASE"/>
    <property type="match status" value="1"/>
</dbReference>
<keyword evidence="4 7" id="KW-0963">Cytoplasm</keyword>
<comment type="function">
    <text evidence="7">Involved in the gluconeogenesis. Catalyzes stereospecifically the conversion of dihydroxyacetone phosphate (DHAP) to D-glyceraldehyde-3-phosphate (G3P).</text>
</comment>
<dbReference type="NCBIfam" id="TIGR00419">
    <property type="entry name" value="tim"/>
    <property type="match status" value="1"/>
</dbReference>
<evidence type="ECO:0000256" key="3">
    <source>
        <dbReference type="ARBA" id="ARBA00022432"/>
    </source>
</evidence>
<comment type="pathway">
    <text evidence="1 7 8">Carbohydrate degradation; glycolysis; D-glyceraldehyde 3-phosphate from glycerone phosphate: step 1/1.</text>
</comment>
<comment type="subcellular location">
    <subcellularLocation>
        <location evidence="7 8">Cytoplasm</location>
    </subcellularLocation>
</comment>